<evidence type="ECO:0000313" key="1">
    <source>
        <dbReference type="EMBL" id="OAX52285.1"/>
    </source>
</evidence>
<dbReference type="InterPro" id="IPR024747">
    <property type="entry name" value="Pyridox_Oxase-rel"/>
</dbReference>
<dbReference type="InterPro" id="IPR012349">
    <property type="entry name" value="Split_barrel_FMN-bd"/>
</dbReference>
<dbReference type="KEGG" id="rkr:I6G21_01940"/>
<dbReference type="Gene3D" id="2.30.110.10">
    <property type="entry name" value="Electron Transport, Fmn-binding Protein, Chain A"/>
    <property type="match status" value="1"/>
</dbReference>
<reference evidence="1" key="2">
    <citation type="submission" date="2016-04" db="EMBL/GenBank/DDBJ databases">
        <authorList>
            <person name="Evans L.H."/>
            <person name="Alamgir A."/>
            <person name="Owens N."/>
            <person name="Weber N.D."/>
            <person name="Virtaneva K."/>
            <person name="Barbian K."/>
            <person name="Babar A."/>
            <person name="Rosenke K."/>
        </authorList>
    </citation>
    <scope>NUCLEOTIDE SEQUENCE [LARGE SCALE GENOMIC DNA]</scope>
    <source>
        <strain evidence="1">RUTW2-3</strain>
    </source>
</reference>
<dbReference type="Proteomes" id="UP000092021">
    <property type="component" value="Unassembled WGS sequence"/>
</dbReference>
<dbReference type="Proteomes" id="UP000053171">
    <property type="component" value="Unassembled WGS sequence"/>
</dbReference>
<reference evidence="2 5" key="1">
    <citation type="submission" date="2016-04" db="EMBL/GenBank/DDBJ databases">
        <title>Identification of putative biosynthetic pathways for the production of bioactive secondary metabolites by the marine actinomycete Kocuria kristinae RUTW2-3.</title>
        <authorList>
            <person name="Waterworth S.C."/>
            <person name="Walmsley T.A."/>
            <person name="Matongo T."/>
            <person name="Davies-Coleman M.T."/>
            <person name="Dorrington R.A."/>
        </authorList>
    </citation>
    <scope>NUCLEOTIDE SEQUENCE [LARGE SCALE GENOMIC DNA]</scope>
    <source>
        <strain evidence="4">RuSp02-3</strain>
        <strain evidence="1">RUTW2-3</strain>
        <strain evidence="2 5">RUTW4-5</strain>
    </source>
</reference>
<dbReference type="AlphaFoldDB" id="A0A147E881"/>
<accession>A0A147E881</accession>
<name>A0A147E881_9MICC</name>
<dbReference type="EMBL" id="CP065738">
    <property type="protein sequence ID" value="QPT54589.1"/>
    <property type="molecule type" value="Genomic_DNA"/>
</dbReference>
<dbReference type="Proteomes" id="UP000594975">
    <property type="component" value="Chromosome"/>
</dbReference>
<protein>
    <submittedName>
        <fullName evidence="3">Pyridoxamine 5'-phosphate oxidase family protein</fullName>
    </submittedName>
</protein>
<reference evidence="3 6" key="4">
    <citation type="submission" date="2020-12" db="EMBL/GenBank/DDBJ databases">
        <title>FDA dAtabase for Regulatory Grade micrObial Sequences (FDA-ARGOS): Supporting development and validation of Infectious Disease Dx tests.</title>
        <authorList>
            <person name="Sproer C."/>
            <person name="Gronow S."/>
            <person name="Severitt S."/>
            <person name="Schroder I."/>
            <person name="Tallon L."/>
            <person name="Sadzewicz L."/>
            <person name="Zhao X."/>
            <person name="Boylan J."/>
            <person name="Ott S."/>
            <person name="Bowen H."/>
            <person name="Vavikolanu K."/>
            <person name="Mehta A."/>
            <person name="Aluvathingal J."/>
            <person name="Nadendla S."/>
            <person name="Lowell S."/>
            <person name="Myers T."/>
            <person name="Yan Y."/>
            <person name="Sichtig H."/>
        </authorList>
    </citation>
    <scope>NUCLEOTIDE SEQUENCE [LARGE SCALE GENOMIC DNA]</scope>
    <source>
        <strain evidence="3 6">FDAARGOS_864</strain>
    </source>
</reference>
<dbReference type="EMBL" id="LJBJ02000005">
    <property type="protein sequence ID" value="OAX52285.1"/>
    <property type="molecule type" value="Genomic_DNA"/>
</dbReference>
<keyword evidence="4" id="KW-1185">Reference proteome</keyword>
<evidence type="ECO:0000313" key="5">
    <source>
        <dbReference type="Proteomes" id="UP000092021"/>
    </source>
</evidence>
<sequence>MNISGQDRQEQEPRVRELSLDESWQLLEAARFGRLGTADVGRVDITPLNIVASHRHLYFRSAKGSKLTTLQLNPHVAFEIDSVQGGTAYSVMVRGTARILTDPEETAKVDALGLKPWLRTEKLEYVEIAPDYITGRAFRLGD</sequence>
<dbReference type="EMBL" id="LWGZ01000395">
    <property type="protein sequence ID" value="OAX62401.1"/>
    <property type="molecule type" value="Genomic_DNA"/>
</dbReference>
<evidence type="ECO:0000313" key="3">
    <source>
        <dbReference type="EMBL" id="QPT54589.1"/>
    </source>
</evidence>
<dbReference type="Pfam" id="PF12900">
    <property type="entry name" value="Pyridox_ox_2"/>
    <property type="match status" value="1"/>
</dbReference>
<dbReference type="PATRIC" id="fig|37923.10.peg.1737"/>
<proteinExistence type="predicted"/>
<reference evidence="4" key="3">
    <citation type="submission" date="2016-04" db="EMBL/GenBank/DDBJ databases">
        <authorList>
            <person name="Waterworth S."/>
            <person name="Matcher G."/>
        </authorList>
    </citation>
    <scope>NUCLEOTIDE SEQUENCE [LARGE SCALE GENOMIC DNA]</scope>
    <source>
        <strain evidence="4">RuSp02-3</strain>
    </source>
</reference>
<organism evidence="2 5">
    <name type="scientific">Rothia kristinae</name>
    <dbReference type="NCBI Taxonomy" id="37923"/>
    <lineage>
        <taxon>Bacteria</taxon>
        <taxon>Bacillati</taxon>
        <taxon>Actinomycetota</taxon>
        <taxon>Actinomycetes</taxon>
        <taxon>Micrococcales</taxon>
        <taxon>Micrococcaceae</taxon>
        <taxon>Rothia</taxon>
    </lineage>
</organism>
<dbReference type="SUPFAM" id="SSF50475">
    <property type="entry name" value="FMN-binding split barrel"/>
    <property type="match status" value="1"/>
</dbReference>
<evidence type="ECO:0000313" key="6">
    <source>
        <dbReference type="Proteomes" id="UP000594975"/>
    </source>
</evidence>
<evidence type="ECO:0000313" key="4">
    <source>
        <dbReference type="Proteomes" id="UP000053171"/>
    </source>
</evidence>
<evidence type="ECO:0000313" key="2">
    <source>
        <dbReference type="EMBL" id="OAX62401.1"/>
    </source>
</evidence>
<gene>
    <name evidence="2" type="ORF">A5N15_04630</name>
    <name evidence="1" type="ORF">AN277_0203815</name>
    <name evidence="3" type="ORF">I6G21_01940</name>
</gene>